<name>A0ACC0I3A9_9ERIC</name>
<sequence length="44" mass="5325">MNCLDWLRTPRVMHSLKIKVLIWMCYTILVKHNRESLHIPLACF</sequence>
<organism evidence="1 2">
    <name type="scientific">Camellia lanceoleosa</name>
    <dbReference type="NCBI Taxonomy" id="1840588"/>
    <lineage>
        <taxon>Eukaryota</taxon>
        <taxon>Viridiplantae</taxon>
        <taxon>Streptophyta</taxon>
        <taxon>Embryophyta</taxon>
        <taxon>Tracheophyta</taxon>
        <taxon>Spermatophyta</taxon>
        <taxon>Magnoliopsida</taxon>
        <taxon>eudicotyledons</taxon>
        <taxon>Gunneridae</taxon>
        <taxon>Pentapetalae</taxon>
        <taxon>asterids</taxon>
        <taxon>Ericales</taxon>
        <taxon>Theaceae</taxon>
        <taxon>Camellia</taxon>
    </lineage>
</organism>
<comment type="caution">
    <text evidence="1">The sequence shown here is derived from an EMBL/GenBank/DDBJ whole genome shotgun (WGS) entry which is preliminary data.</text>
</comment>
<dbReference type="Proteomes" id="UP001060215">
    <property type="component" value="Chromosome 2"/>
</dbReference>
<keyword evidence="2" id="KW-1185">Reference proteome</keyword>
<reference evidence="1 2" key="1">
    <citation type="journal article" date="2022" name="Plant J.">
        <title>Chromosome-level genome of Camellia lanceoleosa provides a valuable resource for understanding genome evolution and self-incompatibility.</title>
        <authorList>
            <person name="Gong W."/>
            <person name="Xiao S."/>
            <person name="Wang L."/>
            <person name="Liao Z."/>
            <person name="Chang Y."/>
            <person name="Mo W."/>
            <person name="Hu G."/>
            <person name="Li W."/>
            <person name="Zhao G."/>
            <person name="Zhu H."/>
            <person name="Hu X."/>
            <person name="Ji K."/>
            <person name="Xiang X."/>
            <person name="Song Q."/>
            <person name="Yuan D."/>
            <person name="Jin S."/>
            <person name="Zhang L."/>
        </authorList>
    </citation>
    <scope>NUCLEOTIDE SEQUENCE [LARGE SCALE GENOMIC DNA]</scope>
    <source>
        <strain evidence="1">SQ_2022a</strain>
    </source>
</reference>
<dbReference type="EMBL" id="CM045759">
    <property type="protein sequence ID" value="KAI8020185.1"/>
    <property type="molecule type" value="Genomic_DNA"/>
</dbReference>
<evidence type="ECO:0000313" key="1">
    <source>
        <dbReference type="EMBL" id="KAI8020185.1"/>
    </source>
</evidence>
<evidence type="ECO:0000313" key="2">
    <source>
        <dbReference type="Proteomes" id="UP001060215"/>
    </source>
</evidence>
<gene>
    <name evidence="1" type="ORF">LOK49_LG04G00627</name>
</gene>
<proteinExistence type="predicted"/>
<protein>
    <submittedName>
        <fullName evidence="1">Uncharacterized protein</fullName>
    </submittedName>
</protein>
<accession>A0ACC0I3A9</accession>